<dbReference type="HOGENOM" id="CLU_2256593_0_0_1"/>
<organism evidence="1 2">
    <name type="scientific">Talaromyces stipitatus (strain ATCC 10500 / CBS 375.48 / QM 6759 / NRRL 1006)</name>
    <name type="common">Penicillium stipitatum</name>
    <dbReference type="NCBI Taxonomy" id="441959"/>
    <lineage>
        <taxon>Eukaryota</taxon>
        <taxon>Fungi</taxon>
        <taxon>Dikarya</taxon>
        <taxon>Ascomycota</taxon>
        <taxon>Pezizomycotina</taxon>
        <taxon>Eurotiomycetes</taxon>
        <taxon>Eurotiomycetidae</taxon>
        <taxon>Eurotiales</taxon>
        <taxon>Trichocomaceae</taxon>
        <taxon>Talaromyces</taxon>
        <taxon>Talaromyces sect. Talaromyces</taxon>
    </lineage>
</organism>
<dbReference type="AlphaFoldDB" id="B8MIC5"/>
<dbReference type="Proteomes" id="UP000001745">
    <property type="component" value="Unassembled WGS sequence"/>
</dbReference>
<dbReference type="RefSeq" id="XP_002484562.1">
    <property type="nucleotide sequence ID" value="XM_002484517.1"/>
</dbReference>
<proteinExistence type="predicted"/>
<dbReference type="PhylomeDB" id="B8MIC5"/>
<gene>
    <name evidence="1" type="ORF">TSTA_040880</name>
</gene>
<keyword evidence="2" id="KW-1185">Reference proteome</keyword>
<name>B8MIC5_TALSN</name>
<reference evidence="2" key="1">
    <citation type="journal article" date="2015" name="Genome Announc.">
        <title>Genome sequence of the AIDS-associated pathogen Penicillium marneffei (ATCC18224) and its near taxonomic relative Talaromyces stipitatus (ATCC10500).</title>
        <authorList>
            <person name="Nierman W.C."/>
            <person name="Fedorova-Abrams N.D."/>
            <person name="Andrianopoulos A."/>
        </authorList>
    </citation>
    <scope>NUCLEOTIDE SEQUENCE [LARGE SCALE GENOMIC DNA]</scope>
    <source>
        <strain evidence="2">ATCC 10500 / CBS 375.48 / QM 6759 / NRRL 1006</strain>
    </source>
</reference>
<evidence type="ECO:0000313" key="1">
    <source>
        <dbReference type="EMBL" id="EED14609.1"/>
    </source>
</evidence>
<dbReference type="InParanoid" id="B8MIC5"/>
<protein>
    <submittedName>
        <fullName evidence="1">Uncharacterized protein</fullName>
    </submittedName>
</protein>
<dbReference type="EMBL" id="EQ962657">
    <property type="protein sequence ID" value="EED14609.1"/>
    <property type="molecule type" value="Genomic_DNA"/>
</dbReference>
<dbReference type="GeneID" id="8099896"/>
<evidence type="ECO:0000313" key="2">
    <source>
        <dbReference type="Proteomes" id="UP000001745"/>
    </source>
</evidence>
<sequence length="104" mass="11824">FSNRGLWPFNPDIVVDPLQAKFEAQMEQNITNGGVLTVKDANRAIKKRATKEELRAEKKRLKELQNAPLGSMPPPLSASDEAALDYDEWRNMVDPFTLDRLIKD</sequence>
<accession>B8MIC5</accession>
<dbReference type="VEuPathDB" id="FungiDB:TSTA_040880"/>
<feature type="non-terminal residue" evidence="1">
    <location>
        <position position="1"/>
    </location>
</feature>